<proteinExistence type="predicted"/>
<dbReference type="InParanoid" id="A0A0C3B6C7"/>
<feature type="transmembrane region" description="Helical" evidence="1">
    <location>
        <begin position="12"/>
        <end position="31"/>
    </location>
</feature>
<dbReference type="HOGENOM" id="CLU_809208_0_0_1"/>
<sequence length="343" mass="37886">MMASASSSPRRAVLLSLVITVILICFMLGSLTEFIHFESSISPVFGHQQRILSQTSANQTSTLAMKSTSVENVPSNNLIITDQNQSETLGIAFQIMVLSLPRRTDRRKQMEILRATLGLRWTYVDAVESTSAVVESIITWVTIFRGGSTVIASGDMADADAFRWPRNINALSSSSQTLDLEGSDLWTLPPRTEHTKVQLETAPGVTGRSSAIPTASTEPLTCAHEDNVILPFTPDLPEYQLLTPAKIACWKSHLSVIRGIAERDGETLPTEEQDVSVILEDDVDMEWDIRERLAGIWTLLPAGWDMVFLGASAMNFEHLGLLHLLDLATLCWIRQQVIALILE</sequence>
<dbReference type="AlphaFoldDB" id="A0A0C3B6C7"/>
<dbReference type="OrthoDB" id="47375at2759"/>
<dbReference type="Proteomes" id="UP000054166">
    <property type="component" value="Unassembled WGS sequence"/>
</dbReference>
<keyword evidence="1" id="KW-1133">Transmembrane helix</keyword>
<protein>
    <recommendedName>
        <fullName evidence="4">Glycosyltransferase family 25 protein</fullName>
    </recommendedName>
</protein>
<keyword evidence="1" id="KW-0472">Membrane</keyword>
<evidence type="ECO:0000256" key="1">
    <source>
        <dbReference type="SAM" id="Phobius"/>
    </source>
</evidence>
<keyword evidence="1" id="KW-0812">Transmembrane</keyword>
<gene>
    <name evidence="2" type="ORF">PILCRDRAFT_490312</name>
</gene>
<reference evidence="2 3" key="1">
    <citation type="submission" date="2014-04" db="EMBL/GenBank/DDBJ databases">
        <authorList>
            <consortium name="DOE Joint Genome Institute"/>
            <person name="Kuo A."/>
            <person name="Tarkka M."/>
            <person name="Buscot F."/>
            <person name="Kohler A."/>
            <person name="Nagy L.G."/>
            <person name="Floudas D."/>
            <person name="Copeland A."/>
            <person name="Barry K.W."/>
            <person name="Cichocki N."/>
            <person name="Veneault-Fourrey C."/>
            <person name="LaButti K."/>
            <person name="Lindquist E.A."/>
            <person name="Lipzen A."/>
            <person name="Lundell T."/>
            <person name="Morin E."/>
            <person name="Murat C."/>
            <person name="Sun H."/>
            <person name="Tunlid A."/>
            <person name="Henrissat B."/>
            <person name="Grigoriev I.V."/>
            <person name="Hibbett D.S."/>
            <person name="Martin F."/>
            <person name="Nordberg H.P."/>
            <person name="Cantor M.N."/>
            <person name="Hua S.X."/>
        </authorList>
    </citation>
    <scope>NUCLEOTIDE SEQUENCE [LARGE SCALE GENOMIC DNA]</scope>
    <source>
        <strain evidence="2 3">F 1598</strain>
    </source>
</reference>
<dbReference type="STRING" id="765440.A0A0C3B6C7"/>
<evidence type="ECO:0000313" key="3">
    <source>
        <dbReference type="Proteomes" id="UP000054166"/>
    </source>
</evidence>
<evidence type="ECO:0000313" key="2">
    <source>
        <dbReference type="EMBL" id="KIM81788.1"/>
    </source>
</evidence>
<keyword evidence="3" id="KW-1185">Reference proteome</keyword>
<accession>A0A0C3B6C7</accession>
<organism evidence="2 3">
    <name type="scientific">Piloderma croceum (strain F 1598)</name>
    <dbReference type="NCBI Taxonomy" id="765440"/>
    <lineage>
        <taxon>Eukaryota</taxon>
        <taxon>Fungi</taxon>
        <taxon>Dikarya</taxon>
        <taxon>Basidiomycota</taxon>
        <taxon>Agaricomycotina</taxon>
        <taxon>Agaricomycetes</taxon>
        <taxon>Agaricomycetidae</taxon>
        <taxon>Atheliales</taxon>
        <taxon>Atheliaceae</taxon>
        <taxon>Piloderma</taxon>
    </lineage>
</organism>
<dbReference type="EMBL" id="KN832997">
    <property type="protein sequence ID" value="KIM81788.1"/>
    <property type="molecule type" value="Genomic_DNA"/>
</dbReference>
<reference evidence="3" key="2">
    <citation type="submission" date="2015-01" db="EMBL/GenBank/DDBJ databases">
        <title>Evolutionary Origins and Diversification of the Mycorrhizal Mutualists.</title>
        <authorList>
            <consortium name="DOE Joint Genome Institute"/>
            <consortium name="Mycorrhizal Genomics Consortium"/>
            <person name="Kohler A."/>
            <person name="Kuo A."/>
            <person name="Nagy L.G."/>
            <person name="Floudas D."/>
            <person name="Copeland A."/>
            <person name="Barry K.W."/>
            <person name="Cichocki N."/>
            <person name="Veneault-Fourrey C."/>
            <person name="LaButti K."/>
            <person name="Lindquist E.A."/>
            <person name="Lipzen A."/>
            <person name="Lundell T."/>
            <person name="Morin E."/>
            <person name="Murat C."/>
            <person name="Riley R."/>
            <person name="Ohm R."/>
            <person name="Sun H."/>
            <person name="Tunlid A."/>
            <person name="Henrissat B."/>
            <person name="Grigoriev I.V."/>
            <person name="Hibbett D.S."/>
            <person name="Martin F."/>
        </authorList>
    </citation>
    <scope>NUCLEOTIDE SEQUENCE [LARGE SCALE GENOMIC DNA]</scope>
    <source>
        <strain evidence="3">F 1598</strain>
    </source>
</reference>
<name>A0A0C3B6C7_PILCF</name>
<evidence type="ECO:0008006" key="4">
    <source>
        <dbReference type="Google" id="ProtNLM"/>
    </source>
</evidence>